<dbReference type="GO" id="GO:0016491">
    <property type="term" value="F:oxidoreductase activity"/>
    <property type="evidence" value="ECO:0007669"/>
    <property type="project" value="UniProtKB-KW"/>
</dbReference>
<dbReference type="InterPro" id="IPR002347">
    <property type="entry name" value="SDR_fam"/>
</dbReference>
<dbReference type="SUPFAM" id="SSF51735">
    <property type="entry name" value="NAD(P)-binding Rossmann-fold domains"/>
    <property type="match status" value="1"/>
</dbReference>
<keyword evidence="5" id="KW-1185">Reference proteome</keyword>
<evidence type="ECO:0000313" key="4">
    <source>
        <dbReference type="EMBL" id="KJZ73698.1"/>
    </source>
</evidence>
<dbReference type="Proteomes" id="UP000054481">
    <property type="component" value="Unassembled WGS sequence"/>
</dbReference>
<name>A0A0F7ZTU0_9HYPO</name>
<dbReference type="PANTHER" id="PTHR24320">
    <property type="entry name" value="RETINOL DEHYDROGENASE"/>
    <property type="match status" value="1"/>
</dbReference>
<protein>
    <recommendedName>
        <fullName evidence="6">Short-chain dehydrogenase</fullName>
    </recommendedName>
</protein>
<gene>
    <name evidence="4" type="ORF">HIM_06816</name>
</gene>
<evidence type="ECO:0000256" key="2">
    <source>
        <dbReference type="ARBA" id="ARBA00022857"/>
    </source>
</evidence>
<proteinExistence type="inferred from homology"/>
<dbReference type="Pfam" id="PF00106">
    <property type="entry name" value="adh_short"/>
    <property type="match status" value="1"/>
</dbReference>
<evidence type="ECO:0008006" key="6">
    <source>
        <dbReference type="Google" id="ProtNLM"/>
    </source>
</evidence>
<evidence type="ECO:0000256" key="1">
    <source>
        <dbReference type="ARBA" id="ARBA00006484"/>
    </source>
</evidence>
<reference evidence="4 5" key="1">
    <citation type="journal article" date="2014" name="Genome Biol. Evol.">
        <title>Comparative genomics and transcriptomics analyses reveal divergent lifestyle features of nematode endoparasitic fungus Hirsutella minnesotensis.</title>
        <authorList>
            <person name="Lai Y."/>
            <person name="Liu K."/>
            <person name="Zhang X."/>
            <person name="Zhang X."/>
            <person name="Li K."/>
            <person name="Wang N."/>
            <person name="Shu C."/>
            <person name="Wu Y."/>
            <person name="Wang C."/>
            <person name="Bushley K.E."/>
            <person name="Xiang M."/>
            <person name="Liu X."/>
        </authorList>
    </citation>
    <scope>NUCLEOTIDE SEQUENCE [LARGE SCALE GENOMIC DNA]</scope>
    <source>
        <strain evidence="4 5">3608</strain>
    </source>
</reference>
<dbReference type="PRINTS" id="PR00081">
    <property type="entry name" value="GDHRDH"/>
</dbReference>
<keyword evidence="3" id="KW-0560">Oxidoreductase</keyword>
<dbReference type="Gene3D" id="3.40.50.720">
    <property type="entry name" value="NAD(P)-binding Rossmann-like Domain"/>
    <property type="match status" value="1"/>
</dbReference>
<dbReference type="EMBL" id="KQ030532">
    <property type="protein sequence ID" value="KJZ73698.1"/>
    <property type="molecule type" value="Genomic_DNA"/>
</dbReference>
<dbReference type="PANTHER" id="PTHR24320:SF236">
    <property type="entry name" value="SHORT-CHAIN DEHYDROGENASE-RELATED"/>
    <property type="match status" value="1"/>
</dbReference>
<sequence length="326" mass="36001">MPGIVSLMKQFFCPAKPTLVEEQVPDLHGKVIIVTGCNVGLGYELARILYSKNAKVYMMARSKEKAYQAIESIKADSPVSKGELHYIPLDLSDLEAVKISAQDFLSRESRLHLLFNNAGVGYPKNGSVTRHGHELQRGVNCLGPFLLTKLLTPSLVSAAQGAPCGTVRVIWVSSSAAEAFSPKNFMDSLGRTESVSSLDLYSISKLGNYFHATEFASRNKAQNIISIPLNPGAMDSDFWRSQGNITTLLLRKTVLHKPVYGAYTNLFAAFSPEVTLEKSGHFIAPWGQFWDVSQEMRDAARSKSENGTGVARQFWQWCEEQVESFA</sequence>
<accession>A0A0F7ZTU0</accession>
<keyword evidence="2" id="KW-0521">NADP</keyword>
<dbReference type="InterPro" id="IPR036291">
    <property type="entry name" value="NAD(P)-bd_dom_sf"/>
</dbReference>
<evidence type="ECO:0000256" key="3">
    <source>
        <dbReference type="ARBA" id="ARBA00023002"/>
    </source>
</evidence>
<organism evidence="4 5">
    <name type="scientific">Hirsutella minnesotensis 3608</name>
    <dbReference type="NCBI Taxonomy" id="1043627"/>
    <lineage>
        <taxon>Eukaryota</taxon>
        <taxon>Fungi</taxon>
        <taxon>Dikarya</taxon>
        <taxon>Ascomycota</taxon>
        <taxon>Pezizomycotina</taxon>
        <taxon>Sordariomycetes</taxon>
        <taxon>Hypocreomycetidae</taxon>
        <taxon>Hypocreales</taxon>
        <taxon>Ophiocordycipitaceae</taxon>
        <taxon>Hirsutella</taxon>
    </lineage>
</organism>
<dbReference type="AlphaFoldDB" id="A0A0F7ZTU0"/>
<comment type="similarity">
    <text evidence="1">Belongs to the short-chain dehydrogenases/reductases (SDR) family.</text>
</comment>
<evidence type="ECO:0000313" key="5">
    <source>
        <dbReference type="Proteomes" id="UP000054481"/>
    </source>
</evidence>
<dbReference type="OrthoDB" id="191139at2759"/>